<dbReference type="Proteomes" id="UP000183447">
    <property type="component" value="Unassembled WGS sequence"/>
</dbReference>
<dbReference type="AlphaFoldDB" id="A0A1K2HXB7"/>
<reference evidence="1 2" key="1">
    <citation type="submission" date="2016-11" db="EMBL/GenBank/DDBJ databases">
        <authorList>
            <person name="Jaros S."/>
            <person name="Januszkiewicz K."/>
            <person name="Wedrychowicz H."/>
        </authorList>
    </citation>
    <scope>NUCLEOTIDE SEQUENCE [LARGE SCALE GENOMIC DNA]</scope>
    <source>
        <strain evidence="1 2">ATCC 23634</strain>
    </source>
</reference>
<dbReference type="RefSeq" id="WP_143145686.1">
    <property type="nucleotide sequence ID" value="NZ_FPKU01000001.1"/>
</dbReference>
<dbReference type="EMBL" id="FPKU01000001">
    <property type="protein sequence ID" value="SFZ82907.1"/>
    <property type="molecule type" value="Genomic_DNA"/>
</dbReference>
<evidence type="ECO:0000313" key="2">
    <source>
        <dbReference type="Proteomes" id="UP000183447"/>
    </source>
</evidence>
<keyword evidence="2" id="KW-1185">Reference proteome</keyword>
<name>A0A1K2HXB7_9HYPH</name>
<gene>
    <name evidence="1" type="ORF">SAMN02983003_1343</name>
</gene>
<organism evidence="1 2">
    <name type="scientific">Devosia enhydra</name>
    <dbReference type="NCBI Taxonomy" id="665118"/>
    <lineage>
        <taxon>Bacteria</taxon>
        <taxon>Pseudomonadati</taxon>
        <taxon>Pseudomonadota</taxon>
        <taxon>Alphaproteobacteria</taxon>
        <taxon>Hyphomicrobiales</taxon>
        <taxon>Devosiaceae</taxon>
        <taxon>Devosia</taxon>
    </lineage>
</organism>
<dbReference type="OrthoDB" id="8454700at2"/>
<sequence length="71" mass="8164">MGKQIKLEVSVYYSDNSRRIHLLFGDFRATVSGSPERVNYHPELVRKLGQVLREAGKPAPQTHLDDRDQRS</sequence>
<evidence type="ECO:0000313" key="1">
    <source>
        <dbReference type="EMBL" id="SFZ82907.1"/>
    </source>
</evidence>
<accession>A0A1K2HXB7</accession>
<protein>
    <submittedName>
        <fullName evidence="1">Uncharacterized protein</fullName>
    </submittedName>
</protein>
<proteinExistence type="predicted"/>